<sequence length="110" mass="12765">MDKSEEFFKKEALIKKYSNKPIPKFLKFLGHIKTLDEFEGWIKEQEVVMLKWIGSYLILLPFFVFFCLTALNLKNAPNVLEIILLAEGISISWYLLISLIKDIRGAIKNG</sequence>
<proteinExistence type="predicted"/>
<dbReference type="EMBL" id="LAZR01003361">
    <property type="protein sequence ID" value="KKN19162.1"/>
    <property type="molecule type" value="Genomic_DNA"/>
</dbReference>
<comment type="caution">
    <text evidence="2">The sequence shown here is derived from an EMBL/GenBank/DDBJ whole genome shotgun (WGS) entry which is preliminary data.</text>
</comment>
<dbReference type="AlphaFoldDB" id="A0A0F9P430"/>
<keyword evidence="1" id="KW-1133">Transmembrane helix</keyword>
<name>A0A0F9P430_9ZZZZ</name>
<evidence type="ECO:0000256" key="1">
    <source>
        <dbReference type="SAM" id="Phobius"/>
    </source>
</evidence>
<feature type="transmembrane region" description="Helical" evidence="1">
    <location>
        <begin position="53"/>
        <end position="73"/>
    </location>
</feature>
<evidence type="ECO:0000313" key="2">
    <source>
        <dbReference type="EMBL" id="KKN19162.1"/>
    </source>
</evidence>
<keyword evidence="1" id="KW-0812">Transmembrane</keyword>
<gene>
    <name evidence="2" type="ORF">LCGC14_0948480</name>
</gene>
<protein>
    <submittedName>
        <fullName evidence="2">Uncharacterized protein</fullName>
    </submittedName>
</protein>
<accession>A0A0F9P430</accession>
<feature type="transmembrane region" description="Helical" evidence="1">
    <location>
        <begin position="79"/>
        <end position="100"/>
    </location>
</feature>
<organism evidence="2">
    <name type="scientific">marine sediment metagenome</name>
    <dbReference type="NCBI Taxonomy" id="412755"/>
    <lineage>
        <taxon>unclassified sequences</taxon>
        <taxon>metagenomes</taxon>
        <taxon>ecological metagenomes</taxon>
    </lineage>
</organism>
<reference evidence="2" key="1">
    <citation type="journal article" date="2015" name="Nature">
        <title>Complex archaea that bridge the gap between prokaryotes and eukaryotes.</title>
        <authorList>
            <person name="Spang A."/>
            <person name="Saw J.H."/>
            <person name="Jorgensen S.L."/>
            <person name="Zaremba-Niedzwiedzka K."/>
            <person name="Martijn J."/>
            <person name="Lind A.E."/>
            <person name="van Eijk R."/>
            <person name="Schleper C."/>
            <person name="Guy L."/>
            <person name="Ettema T.J."/>
        </authorList>
    </citation>
    <scope>NUCLEOTIDE SEQUENCE</scope>
</reference>
<keyword evidence="1" id="KW-0472">Membrane</keyword>